<gene>
    <name evidence="3" type="ORF">GCM10009838_25170</name>
</gene>
<feature type="chain" id="PRO_5047439625" description="PknH-like extracellular domain-containing protein" evidence="2">
    <location>
        <begin position="29"/>
        <end position="249"/>
    </location>
</feature>
<dbReference type="Proteomes" id="UP001499854">
    <property type="component" value="Unassembled WGS sequence"/>
</dbReference>
<organism evidence="3 4">
    <name type="scientific">Catenulispora subtropica</name>
    <dbReference type="NCBI Taxonomy" id="450798"/>
    <lineage>
        <taxon>Bacteria</taxon>
        <taxon>Bacillati</taxon>
        <taxon>Actinomycetota</taxon>
        <taxon>Actinomycetes</taxon>
        <taxon>Catenulisporales</taxon>
        <taxon>Catenulisporaceae</taxon>
        <taxon>Catenulispora</taxon>
    </lineage>
</organism>
<evidence type="ECO:0000313" key="3">
    <source>
        <dbReference type="EMBL" id="GAA1966389.1"/>
    </source>
</evidence>
<evidence type="ECO:0000256" key="2">
    <source>
        <dbReference type="SAM" id="SignalP"/>
    </source>
</evidence>
<name>A0ABP5CN49_9ACTN</name>
<dbReference type="EMBL" id="BAAAQM010000011">
    <property type="protein sequence ID" value="GAA1966389.1"/>
    <property type="molecule type" value="Genomic_DNA"/>
</dbReference>
<protein>
    <recommendedName>
        <fullName evidence="5">PknH-like extracellular domain-containing protein</fullName>
    </recommendedName>
</protein>
<evidence type="ECO:0000256" key="1">
    <source>
        <dbReference type="SAM" id="MobiDB-lite"/>
    </source>
</evidence>
<feature type="region of interest" description="Disordered" evidence="1">
    <location>
        <begin position="29"/>
        <end position="57"/>
    </location>
</feature>
<keyword evidence="2" id="KW-0732">Signal</keyword>
<accession>A0ABP5CN49</accession>
<sequence>MNRRTTLAKTAAYLAAAGAITTSLTACGSNHQTDPGASRAAAQNPATGGAPDPTATGSALKSLLPAGSDLASGVTVTDAADSGSDWTTPDALAAPRLAGADCAALPQITADEASGDYRASHAKETITVHNTPIAQLVLAGTNHGDAQRQIDEVKALADRCRTFSAPNSDGTSVGGTVTATALPGLGDEALDVRVTATGPNAAAYQQPELILVRVGDKLAVVSDNYPSQDNGSALKAAEVLAARLTGQPV</sequence>
<dbReference type="RefSeq" id="WP_344657146.1">
    <property type="nucleotide sequence ID" value="NZ_BAAAQM010000011.1"/>
</dbReference>
<feature type="signal peptide" evidence="2">
    <location>
        <begin position="1"/>
        <end position="28"/>
    </location>
</feature>
<proteinExistence type="predicted"/>
<evidence type="ECO:0000313" key="4">
    <source>
        <dbReference type="Proteomes" id="UP001499854"/>
    </source>
</evidence>
<dbReference type="PROSITE" id="PS51257">
    <property type="entry name" value="PROKAR_LIPOPROTEIN"/>
    <property type="match status" value="1"/>
</dbReference>
<keyword evidence="4" id="KW-1185">Reference proteome</keyword>
<comment type="caution">
    <text evidence="3">The sequence shown here is derived from an EMBL/GenBank/DDBJ whole genome shotgun (WGS) entry which is preliminary data.</text>
</comment>
<evidence type="ECO:0008006" key="5">
    <source>
        <dbReference type="Google" id="ProtNLM"/>
    </source>
</evidence>
<reference evidence="4" key="1">
    <citation type="journal article" date="2019" name="Int. J. Syst. Evol. Microbiol.">
        <title>The Global Catalogue of Microorganisms (GCM) 10K type strain sequencing project: providing services to taxonomists for standard genome sequencing and annotation.</title>
        <authorList>
            <consortium name="The Broad Institute Genomics Platform"/>
            <consortium name="The Broad Institute Genome Sequencing Center for Infectious Disease"/>
            <person name="Wu L."/>
            <person name="Ma J."/>
        </authorList>
    </citation>
    <scope>NUCLEOTIDE SEQUENCE [LARGE SCALE GENOMIC DNA]</scope>
    <source>
        <strain evidence="4">JCM 16013</strain>
    </source>
</reference>